<dbReference type="EMBL" id="JBDJPC010000001">
    <property type="protein sequence ID" value="KAL1516093.1"/>
    <property type="molecule type" value="Genomic_DNA"/>
</dbReference>
<organism evidence="2 3">
    <name type="scientific">Hypothenemus hampei</name>
    <name type="common">Coffee berry borer</name>
    <dbReference type="NCBI Taxonomy" id="57062"/>
    <lineage>
        <taxon>Eukaryota</taxon>
        <taxon>Metazoa</taxon>
        <taxon>Ecdysozoa</taxon>
        <taxon>Arthropoda</taxon>
        <taxon>Hexapoda</taxon>
        <taxon>Insecta</taxon>
        <taxon>Pterygota</taxon>
        <taxon>Neoptera</taxon>
        <taxon>Endopterygota</taxon>
        <taxon>Coleoptera</taxon>
        <taxon>Polyphaga</taxon>
        <taxon>Cucujiformia</taxon>
        <taxon>Curculionidae</taxon>
        <taxon>Scolytinae</taxon>
        <taxon>Hypothenemus</taxon>
    </lineage>
</organism>
<accession>A0ABD1FDL9</accession>
<reference evidence="2 3" key="1">
    <citation type="submission" date="2024-05" db="EMBL/GenBank/DDBJ databases">
        <title>Genetic variation in Jamaican populations of the coffee berry borer (Hypothenemus hampei).</title>
        <authorList>
            <person name="Errbii M."/>
            <person name="Myrie A."/>
        </authorList>
    </citation>
    <scope>NUCLEOTIDE SEQUENCE [LARGE SCALE GENOMIC DNA]</scope>
    <source>
        <strain evidence="2">JA-Hopewell-2020-01-JO</strain>
        <tissue evidence="2">Whole body</tissue>
    </source>
</reference>
<dbReference type="AlphaFoldDB" id="A0ABD1FDL9"/>
<feature type="region of interest" description="Disordered" evidence="1">
    <location>
        <begin position="82"/>
        <end position="113"/>
    </location>
</feature>
<proteinExistence type="predicted"/>
<feature type="compositionally biased region" description="Basic and acidic residues" evidence="1">
    <location>
        <begin position="82"/>
        <end position="97"/>
    </location>
</feature>
<comment type="caution">
    <text evidence="2">The sequence shown here is derived from an EMBL/GenBank/DDBJ whole genome shotgun (WGS) entry which is preliminary data.</text>
</comment>
<sequence length="113" mass="13071">MHNVRLLLPAEFPGDDPAQYRRPKISKKEERVLNFTTYHNKLEQLNRRIALRVVSGYRTAQTVAVLAITKIPPIALKIKERKNLYEKNSRRTERCPAARESSGTNQTDGRRVD</sequence>
<keyword evidence="3" id="KW-1185">Reference proteome</keyword>
<dbReference type="Proteomes" id="UP001566132">
    <property type="component" value="Unassembled WGS sequence"/>
</dbReference>
<gene>
    <name evidence="2" type="ORF">ABEB36_000017</name>
</gene>
<evidence type="ECO:0000313" key="3">
    <source>
        <dbReference type="Proteomes" id="UP001566132"/>
    </source>
</evidence>
<name>A0ABD1FDL9_HYPHA</name>
<protein>
    <submittedName>
        <fullName evidence="2">Uncharacterized protein</fullName>
    </submittedName>
</protein>
<evidence type="ECO:0000256" key="1">
    <source>
        <dbReference type="SAM" id="MobiDB-lite"/>
    </source>
</evidence>
<evidence type="ECO:0000313" key="2">
    <source>
        <dbReference type="EMBL" id="KAL1516093.1"/>
    </source>
</evidence>